<feature type="region of interest" description="Disordered" evidence="1">
    <location>
        <begin position="28"/>
        <end position="167"/>
    </location>
</feature>
<gene>
    <name evidence="2" type="ORF">PVAP13_6KG265606</name>
</gene>
<dbReference type="AlphaFoldDB" id="A0A8T0RJQ7"/>
<feature type="compositionally biased region" description="Basic residues" evidence="1">
    <location>
        <begin position="36"/>
        <end position="47"/>
    </location>
</feature>
<proteinExistence type="predicted"/>
<feature type="region of interest" description="Disordered" evidence="1">
    <location>
        <begin position="236"/>
        <end position="330"/>
    </location>
</feature>
<name>A0A8T0RJQ7_PANVG</name>
<comment type="caution">
    <text evidence="2">The sequence shown here is derived from an EMBL/GenBank/DDBJ whole genome shotgun (WGS) entry which is preliminary data.</text>
</comment>
<feature type="compositionally biased region" description="Pro residues" evidence="1">
    <location>
        <begin position="321"/>
        <end position="330"/>
    </location>
</feature>
<feature type="compositionally biased region" description="Low complexity" evidence="1">
    <location>
        <begin position="259"/>
        <end position="297"/>
    </location>
</feature>
<protein>
    <submittedName>
        <fullName evidence="2">Uncharacterized protein</fullName>
    </submittedName>
</protein>
<accession>A0A8T0RJQ7</accession>
<keyword evidence="3" id="KW-1185">Reference proteome</keyword>
<feature type="compositionally biased region" description="Basic and acidic residues" evidence="1">
    <location>
        <begin position="117"/>
        <end position="129"/>
    </location>
</feature>
<sequence length="330" mass="34943">MQSSHGISVLLALPSRRSNIALPCSVPCALRLPHPPSRRSRTGRSRRTPLPPRASATRADSACWGRVRGRRMAASGGAEPDPVAAVVRERRRRERGPAAAPRRGPSKGGRRSAPWRRRSEEGRRGEVGRRVARQPLAGCGAEGARRPRQWCGGRGEEGTRVADGGGGVVRGGERKKGLLCIYSNSFKGYGPKWHNLTSFECQISILKVRGGKGMRTSLRGLMYLIFFSAGKGARTGRRSDVLHSSTTPAHPRRTGLLHRSASGRSSARSTATCGRVPSSATFRSSSPSTESSAVAPAGRPGTLGRSSGATVTAPAASASNAPPPSPALRR</sequence>
<organism evidence="2 3">
    <name type="scientific">Panicum virgatum</name>
    <name type="common">Blackwell switchgrass</name>
    <dbReference type="NCBI Taxonomy" id="38727"/>
    <lineage>
        <taxon>Eukaryota</taxon>
        <taxon>Viridiplantae</taxon>
        <taxon>Streptophyta</taxon>
        <taxon>Embryophyta</taxon>
        <taxon>Tracheophyta</taxon>
        <taxon>Spermatophyta</taxon>
        <taxon>Magnoliopsida</taxon>
        <taxon>Liliopsida</taxon>
        <taxon>Poales</taxon>
        <taxon>Poaceae</taxon>
        <taxon>PACMAD clade</taxon>
        <taxon>Panicoideae</taxon>
        <taxon>Panicodae</taxon>
        <taxon>Paniceae</taxon>
        <taxon>Panicinae</taxon>
        <taxon>Panicum</taxon>
        <taxon>Panicum sect. Hiantes</taxon>
    </lineage>
</organism>
<dbReference type="EMBL" id="CM029047">
    <property type="protein sequence ID" value="KAG2585280.1"/>
    <property type="molecule type" value="Genomic_DNA"/>
</dbReference>
<reference evidence="2" key="1">
    <citation type="submission" date="2020-05" db="EMBL/GenBank/DDBJ databases">
        <title>WGS assembly of Panicum virgatum.</title>
        <authorList>
            <person name="Lovell J.T."/>
            <person name="Jenkins J."/>
            <person name="Shu S."/>
            <person name="Juenger T.E."/>
            <person name="Schmutz J."/>
        </authorList>
    </citation>
    <scope>NUCLEOTIDE SEQUENCE</scope>
    <source>
        <strain evidence="2">AP13</strain>
    </source>
</reference>
<evidence type="ECO:0000313" key="2">
    <source>
        <dbReference type="EMBL" id="KAG2585280.1"/>
    </source>
</evidence>
<dbReference type="Proteomes" id="UP000823388">
    <property type="component" value="Chromosome 6K"/>
</dbReference>
<evidence type="ECO:0000313" key="3">
    <source>
        <dbReference type="Proteomes" id="UP000823388"/>
    </source>
</evidence>
<feature type="compositionally biased region" description="Low complexity" evidence="1">
    <location>
        <begin position="306"/>
        <end position="320"/>
    </location>
</feature>
<feature type="compositionally biased region" description="Basic residues" evidence="1">
    <location>
        <begin position="104"/>
        <end position="116"/>
    </location>
</feature>
<evidence type="ECO:0000256" key="1">
    <source>
        <dbReference type="SAM" id="MobiDB-lite"/>
    </source>
</evidence>